<evidence type="ECO:0000313" key="3">
    <source>
        <dbReference type="Proteomes" id="UP001346149"/>
    </source>
</evidence>
<protein>
    <submittedName>
        <fullName evidence="2">Uncharacterized protein</fullName>
    </submittedName>
</protein>
<sequence length="88" mass="9815">MEAELQRRKLEPSIRSGNVPGRPTTMTEAVVRANNIHPDEILLRIPQSKESAVMQAQYDGSKGNYKIFKSAFGNFMVPAVPSRADLTR</sequence>
<dbReference type="EMBL" id="JAXQNO010000010">
    <property type="protein sequence ID" value="KAK4790496.1"/>
    <property type="molecule type" value="Genomic_DNA"/>
</dbReference>
<dbReference type="Proteomes" id="UP001346149">
    <property type="component" value="Unassembled WGS sequence"/>
</dbReference>
<dbReference type="PANTHER" id="PTHR48205">
    <property type="entry name" value="OS01G0742766 PROTEIN"/>
    <property type="match status" value="1"/>
</dbReference>
<proteinExistence type="predicted"/>
<accession>A0AAN7LQ59</accession>
<evidence type="ECO:0000256" key="1">
    <source>
        <dbReference type="SAM" id="MobiDB-lite"/>
    </source>
</evidence>
<reference evidence="2 3" key="1">
    <citation type="journal article" date="2023" name="Hortic Res">
        <title>Pangenome of water caltrop reveals structural variations and asymmetric subgenome divergence after allopolyploidization.</title>
        <authorList>
            <person name="Zhang X."/>
            <person name="Chen Y."/>
            <person name="Wang L."/>
            <person name="Yuan Y."/>
            <person name="Fang M."/>
            <person name="Shi L."/>
            <person name="Lu R."/>
            <person name="Comes H.P."/>
            <person name="Ma Y."/>
            <person name="Chen Y."/>
            <person name="Huang G."/>
            <person name="Zhou Y."/>
            <person name="Zheng Z."/>
            <person name="Qiu Y."/>
        </authorList>
    </citation>
    <scope>NUCLEOTIDE SEQUENCE [LARGE SCALE GENOMIC DNA]</scope>
    <source>
        <strain evidence="2">F231</strain>
    </source>
</reference>
<feature type="region of interest" description="Disordered" evidence="1">
    <location>
        <begin position="1"/>
        <end position="24"/>
    </location>
</feature>
<evidence type="ECO:0000313" key="2">
    <source>
        <dbReference type="EMBL" id="KAK4790496.1"/>
    </source>
</evidence>
<dbReference type="AlphaFoldDB" id="A0AAN7LQ59"/>
<dbReference type="PANTHER" id="PTHR48205:SF1">
    <property type="entry name" value="OS01G0742766 PROTEIN"/>
    <property type="match status" value="1"/>
</dbReference>
<comment type="caution">
    <text evidence="2">The sequence shown here is derived from an EMBL/GenBank/DDBJ whole genome shotgun (WGS) entry which is preliminary data.</text>
</comment>
<keyword evidence="3" id="KW-1185">Reference proteome</keyword>
<gene>
    <name evidence="2" type="ORF">SAY86_017800</name>
</gene>
<organism evidence="2 3">
    <name type="scientific">Trapa natans</name>
    <name type="common">Water chestnut</name>
    <dbReference type="NCBI Taxonomy" id="22666"/>
    <lineage>
        <taxon>Eukaryota</taxon>
        <taxon>Viridiplantae</taxon>
        <taxon>Streptophyta</taxon>
        <taxon>Embryophyta</taxon>
        <taxon>Tracheophyta</taxon>
        <taxon>Spermatophyta</taxon>
        <taxon>Magnoliopsida</taxon>
        <taxon>eudicotyledons</taxon>
        <taxon>Gunneridae</taxon>
        <taxon>Pentapetalae</taxon>
        <taxon>rosids</taxon>
        <taxon>malvids</taxon>
        <taxon>Myrtales</taxon>
        <taxon>Lythraceae</taxon>
        <taxon>Trapa</taxon>
    </lineage>
</organism>
<name>A0AAN7LQ59_TRANT</name>
<feature type="compositionally biased region" description="Basic and acidic residues" evidence="1">
    <location>
        <begin position="1"/>
        <end position="12"/>
    </location>
</feature>